<dbReference type="Proteomes" id="UP001222325">
    <property type="component" value="Unassembled WGS sequence"/>
</dbReference>
<comment type="caution">
    <text evidence="2">The sequence shown here is derived from an EMBL/GenBank/DDBJ whole genome shotgun (WGS) entry which is preliminary data.</text>
</comment>
<organism evidence="2 3">
    <name type="scientific">Mycena belliarum</name>
    <dbReference type="NCBI Taxonomy" id="1033014"/>
    <lineage>
        <taxon>Eukaryota</taxon>
        <taxon>Fungi</taxon>
        <taxon>Dikarya</taxon>
        <taxon>Basidiomycota</taxon>
        <taxon>Agaricomycotina</taxon>
        <taxon>Agaricomycetes</taxon>
        <taxon>Agaricomycetidae</taxon>
        <taxon>Agaricales</taxon>
        <taxon>Marasmiineae</taxon>
        <taxon>Mycenaceae</taxon>
        <taxon>Mycena</taxon>
    </lineage>
</organism>
<feature type="region of interest" description="Disordered" evidence="1">
    <location>
        <begin position="162"/>
        <end position="182"/>
    </location>
</feature>
<proteinExistence type="predicted"/>
<name>A0AAD6U5N2_9AGAR</name>
<accession>A0AAD6U5N2</accession>
<gene>
    <name evidence="2" type="ORF">B0H15DRAFT_841809</name>
</gene>
<evidence type="ECO:0000313" key="3">
    <source>
        <dbReference type="Proteomes" id="UP001222325"/>
    </source>
</evidence>
<feature type="compositionally biased region" description="Polar residues" evidence="1">
    <location>
        <begin position="169"/>
        <end position="182"/>
    </location>
</feature>
<protein>
    <submittedName>
        <fullName evidence="2">Uncharacterized protein</fullName>
    </submittedName>
</protein>
<dbReference type="AlphaFoldDB" id="A0AAD6U5N2"/>
<reference evidence="2" key="1">
    <citation type="submission" date="2023-03" db="EMBL/GenBank/DDBJ databases">
        <title>Massive genome expansion in bonnet fungi (Mycena s.s.) driven by repeated elements and novel gene families across ecological guilds.</title>
        <authorList>
            <consortium name="Lawrence Berkeley National Laboratory"/>
            <person name="Harder C.B."/>
            <person name="Miyauchi S."/>
            <person name="Viragh M."/>
            <person name="Kuo A."/>
            <person name="Thoen E."/>
            <person name="Andreopoulos B."/>
            <person name="Lu D."/>
            <person name="Skrede I."/>
            <person name="Drula E."/>
            <person name="Henrissat B."/>
            <person name="Morin E."/>
            <person name="Kohler A."/>
            <person name="Barry K."/>
            <person name="LaButti K."/>
            <person name="Morin E."/>
            <person name="Salamov A."/>
            <person name="Lipzen A."/>
            <person name="Mereny Z."/>
            <person name="Hegedus B."/>
            <person name="Baldrian P."/>
            <person name="Stursova M."/>
            <person name="Weitz H."/>
            <person name="Taylor A."/>
            <person name="Grigoriev I.V."/>
            <person name="Nagy L.G."/>
            <person name="Martin F."/>
            <person name="Kauserud H."/>
        </authorList>
    </citation>
    <scope>NUCLEOTIDE SEQUENCE</scope>
    <source>
        <strain evidence="2">CBHHK173m</strain>
    </source>
</reference>
<evidence type="ECO:0000313" key="2">
    <source>
        <dbReference type="EMBL" id="KAJ7087931.1"/>
    </source>
</evidence>
<evidence type="ECO:0000256" key="1">
    <source>
        <dbReference type="SAM" id="MobiDB-lite"/>
    </source>
</evidence>
<dbReference type="EMBL" id="JARJCN010000027">
    <property type="protein sequence ID" value="KAJ7087931.1"/>
    <property type="molecule type" value="Genomic_DNA"/>
</dbReference>
<sequence length="182" mass="20518">MLQTYGRSLMAHLDASTFPSSWLQSMGETMPIYSDPLNTETMAVRREVSRPRLQTRFELVQGPFYRVPPAKSFKNSCGLPILSVWLSLDGWRAREFARLLVNTSKSCAQASSQRKYLHYSRDARIGVHPTSPVLRKAALYPARVDARDAELARARRPTPYLEAPREFDASTSPARALSMPST</sequence>
<keyword evidence="3" id="KW-1185">Reference proteome</keyword>